<dbReference type="EC" id="3.1.1.3" evidence="7"/>
<dbReference type="OrthoDB" id="2373480at2759"/>
<evidence type="ECO:0000256" key="5">
    <source>
        <dbReference type="ARBA" id="ARBA00022963"/>
    </source>
</evidence>
<evidence type="ECO:0000256" key="4">
    <source>
        <dbReference type="ARBA" id="ARBA00022801"/>
    </source>
</evidence>
<dbReference type="eggNOG" id="ENOG502QRF9">
    <property type="taxonomic scope" value="Eukaryota"/>
</dbReference>
<evidence type="ECO:0000256" key="6">
    <source>
        <dbReference type="ARBA" id="ARBA00023098"/>
    </source>
</evidence>
<organism evidence="8 9">
    <name type="scientific">Pseudozyma flocculosa PF-1</name>
    <dbReference type="NCBI Taxonomy" id="1277687"/>
    <lineage>
        <taxon>Eukaryota</taxon>
        <taxon>Fungi</taxon>
        <taxon>Dikarya</taxon>
        <taxon>Basidiomycota</taxon>
        <taxon>Ustilaginomycotina</taxon>
        <taxon>Ustilaginomycetes</taxon>
        <taxon>Ustilaginales</taxon>
        <taxon>Ustilaginaceae</taxon>
        <taxon>Pseudozyma</taxon>
    </lineage>
</organism>
<keyword evidence="4" id="KW-0378">Hydrolase</keyword>
<dbReference type="EMBL" id="KE361635">
    <property type="protein sequence ID" value="EPQ28318.1"/>
    <property type="molecule type" value="Genomic_DNA"/>
</dbReference>
<dbReference type="PANTHER" id="PTHR34853">
    <property type="match status" value="1"/>
</dbReference>
<dbReference type="GO" id="GO:0005576">
    <property type="term" value="C:extracellular region"/>
    <property type="evidence" value="ECO:0007669"/>
    <property type="project" value="UniProtKB-SubCell"/>
</dbReference>
<dbReference type="AlphaFoldDB" id="A0A061H6R3"/>
<dbReference type="Gene3D" id="3.40.50.1820">
    <property type="entry name" value="alpha/beta hydrolase"/>
    <property type="match status" value="1"/>
</dbReference>
<evidence type="ECO:0000256" key="7">
    <source>
        <dbReference type="PIRNR" id="PIRNR029171"/>
    </source>
</evidence>
<evidence type="ECO:0000256" key="1">
    <source>
        <dbReference type="ARBA" id="ARBA00001024"/>
    </source>
</evidence>
<comment type="similarity">
    <text evidence="7">Belongs to the AB hydrolase superfamily. Lipase family.</text>
</comment>
<protein>
    <recommendedName>
        <fullName evidence="7">Lipase</fullName>
        <ecNumber evidence="7">3.1.1.3</ecNumber>
    </recommendedName>
</protein>
<proteinExistence type="inferred from homology"/>
<dbReference type="InterPro" id="IPR005152">
    <property type="entry name" value="Lipase_secreted"/>
</dbReference>
<reference evidence="8 9" key="1">
    <citation type="journal article" date="2013" name="Plant Cell">
        <title>The transition from a phytopathogenic smut ancestor to an anamorphic biocontrol agent deciphered by comparative whole-genome analysis.</title>
        <authorList>
            <person name="Lefebvre F."/>
            <person name="Joly D.L."/>
            <person name="Labbe C."/>
            <person name="Teichmann B."/>
            <person name="Linning R."/>
            <person name="Belzile F."/>
            <person name="Bakkeren G."/>
            <person name="Belanger R.R."/>
        </authorList>
    </citation>
    <scope>NUCLEOTIDE SEQUENCE [LARGE SCALE GENOMIC DNA]</scope>
    <source>
        <strain evidence="8 9">PF-1</strain>
    </source>
</reference>
<comment type="catalytic activity">
    <reaction evidence="1 7">
        <text>a triacylglycerol + H2O = a diacylglycerol + a fatty acid + H(+)</text>
        <dbReference type="Rhea" id="RHEA:12044"/>
        <dbReference type="ChEBI" id="CHEBI:15377"/>
        <dbReference type="ChEBI" id="CHEBI:15378"/>
        <dbReference type="ChEBI" id="CHEBI:17855"/>
        <dbReference type="ChEBI" id="CHEBI:18035"/>
        <dbReference type="ChEBI" id="CHEBI:28868"/>
        <dbReference type="EC" id="3.1.1.3"/>
    </reaction>
</comment>
<dbReference type="PANTHER" id="PTHR34853:SF1">
    <property type="entry name" value="LIPASE 5"/>
    <property type="match status" value="1"/>
</dbReference>
<dbReference type="Proteomes" id="UP000053664">
    <property type="component" value="Unassembled WGS sequence"/>
</dbReference>
<comment type="subcellular location">
    <subcellularLocation>
        <location evidence="2">Secreted</location>
    </subcellularLocation>
</comment>
<keyword evidence="6 7" id="KW-0443">Lipid metabolism</keyword>
<dbReference type="RefSeq" id="XP_007879860.1">
    <property type="nucleotide sequence ID" value="XM_007881669.1"/>
</dbReference>
<dbReference type="Pfam" id="PF03583">
    <property type="entry name" value="LIP"/>
    <property type="match status" value="1"/>
</dbReference>
<dbReference type="Gene3D" id="1.10.260.130">
    <property type="match status" value="1"/>
</dbReference>
<sequence>MHMRTLAPLLAALAALAGLPAVLARPFDGTGTDFLLPRANPDFPNPNVDPFYQAPDSLAPAQNGQVLKRRPVPTTIQSIHLDSTYQLYYRTENTQGSPTGTVATIFVPKKPASPPKVLSVQWYEDAVSFDCSPSYALVQNSGSSSAVIAFLDIGIYTQWALSQGYYVVQADHEGPKASFIAGFNSGKAVLDGIKALINDQKLPQDTQVAMTGYSGGAHATVWAETLHEEYAPSIKLVGSVHGGTPVDPRGTLLLINKGPFAGFAFAGLIGLMSQHPDLDAYVRSILGDAGRKKLAEFTSNGYCLPSVVALSPFQDIFSYTNATDPINNPRVVKVLKEESLLSSYSSRSVPVPKHPRLIFHGVLDEIVPYKDNAQYVREQCAKGADIQFNSLVAEHITGELFGIVGVINFLKQSFAGEIPKVKCGSILPDYQIGLFDPRADDIMGKDIADEARSLKGKKSPFGGNF</sequence>
<keyword evidence="5 7" id="KW-0442">Lipid degradation</keyword>
<evidence type="ECO:0000256" key="2">
    <source>
        <dbReference type="ARBA" id="ARBA00004613"/>
    </source>
</evidence>
<feature type="chain" id="PRO_5013433756" description="Lipase" evidence="7">
    <location>
        <begin position="25"/>
        <end position="465"/>
    </location>
</feature>
<evidence type="ECO:0000313" key="8">
    <source>
        <dbReference type="EMBL" id="EPQ28318.1"/>
    </source>
</evidence>
<dbReference type="GO" id="GO:0004806">
    <property type="term" value="F:triacylglycerol lipase activity"/>
    <property type="evidence" value="ECO:0007669"/>
    <property type="project" value="UniProtKB-UniRule"/>
</dbReference>
<keyword evidence="7" id="KW-0732">Signal</keyword>
<dbReference type="GO" id="GO:0016042">
    <property type="term" value="P:lipid catabolic process"/>
    <property type="evidence" value="ECO:0007669"/>
    <property type="project" value="UniProtKB-UniRule"/>
</dbReference>
<keyword evidence="3 7" id="KW-0964">Secreted</keyword>
<dbReference type="InterPro" id="IPR029058">
    <property type="entry name" value="AB_hydrolase_fold"/>
</dbReference>
<feature type="signal peptide" evidence="7">
    <location>
        <begin position="1"/>
        <end position="24"/>
    </location>
</feature>
<dbReference type="HOGENOM" id="CLU_029538_5_0_1"/>
<dbReference type="KEGG" id="pfp:PFL1_04145"/>
<evidence type="ECO:0000256" key="3">
    <source>
        <dbReference type="ARBA" id="ARBA00022525"/>
    </source>
</evidence>
<evidence type="ECO:0000313" key="9">
    <source>
        <dbReference type="Proteomes" id="UP000053664"/>
    </source>
</evidence>
<name>A0A061H6R3_9BASI</name>
<dbReference type="PIRSF" id="PIRSF029171">
    <property type="entry name" value="Esterase_LipA"/>
    <property type="match status" value="1"/>
</dbReference>
<dbReference type="SUPFAM" id="SSF53474">
    <property type="entry name" value="alpha/beta-Hydrolases"/>
    <property type="match status" value="1"/>
</dbReference>
<accession>A0A061H6R3</accession>
<dbReference type="GeneID" id="19318252"/>
<gene>
    <name evidence="8" type="ORF">PFL1_04145</name>
</gene>